<protein>
    <recommendedName>
        <fullName evidence="4">DUF4439 domain-containing protein</fullName>
    </recommendedName>
</protein>
<keyword evidence="3" id="KW-1185">Reference proteome</keyword>
<evidence type="ECO:0000313" key="2">
    <source>
        <dbReference type="EMBL" id="MBP2702836.1"/>
    </source>
</evidence>
<feature type="compositionally biased region" description="Low complexity" evidence="1">
    <location>
        <begin position="94"/>
        <end position="107"/>
    </location>
</feature>
<name>A0A941AGB8_9ACTN</name>
<evidence type="ECO:0000313" key="3">
    <source>
        <dbReference type="Proteomes" id="UP000674234"/>
    </source>
</evidence>
<sequence length="181" mass="17983">MRHTGGAAVTRRALLGAATLGFAAGGCSSRPEKPAASPRPDPQLVLLTSLIQGKEDLVTLYQQAMDARKTGAAALEPFRQRHLAHLAALRRFLPPGAAPGTSGAPPSAAGPPSPSPAVKSGAESGAEPGAVSVGTLRAAERRAAAARPAQMAGASPALAQLLASIGACEAVHVIALGSTHA</sequence>
<dbReference type="PROSITE" id="PS51257">
    <property type="entry name" value="PROKAR_LIPOPROTEIN"/>
    <property type="match status" value="1"/>
</dbReference>
<evidence type="ECO:0008006" key="4">
    <source>
        <dbReference type="Google" id="ProtNLM"/>
    </source>
</evidence>
<dbReference type="RefSeq" id="WP_210154085.1">
    <property type="nucleotide sequence ID" value="NZ_JAFCNB010000001.1"/>
</dbReference>
<gene>
    <name evidence="2" type="ORF">JOL79_03335</name>
</gene>
<comment type="caution">
    <text evidence="2">The sequence shown here is derived from an EMBL/GenBank/DDBJ whole genome shotgun (WGS) entry which is preliminary data.</text>
</comment>
<accession>A0A941AGB8</accession>
<organism evidence="2 3">
    <name type="scientific">Microbispora oryzae</name>
    <dbReference type="NCBI Taxonomy" id="2806554"/>
    <lineage>
        <taxon>Bacteria</taxon>
        <taxon>Bacillati</taxon>
        <taxon>Actinomycetota</taxon>
        <taxon>Actinomycetes</taxon>
        <taxon>Streptosporangiales</taxon>
        <taxon>Streptosporangiaceae</taxon>
        <taxon>Microbispora</taxon>
    </lineage>
</organism>
<dbReference type="EMBL" id="JAFCNB010000001">
    <property type="protein sequence ID" value="MBP2702836.1"/>
    <property type="molecule type" value="Genomic_DNA"/>
</dbReference>
<feature type="region of interest" description="Disordered" evidence="1">
    <location>
        <begin position="94"/>
        <end position="131"/>
    </location>
</feature>
<evidence type="ECO:0000256" key="1">
    <source>
        <dbReference type="SAM" id="MobiDB-lite"/>
    </source>
</evidence>
<dbReference type="Proteomes" id="UP000674234">
    <property type="component" value="Unassembled WGS sequence"/>
</dbReference>
<proteinExistence type="predicted"/>
<dbReference type="AlphaFoldDB" id="A0A941AGB8"/>
<reference evidence="2" key="1">
    <citation type="submission" date="2021-02" db="EMBL/GenBank/DDBJ databases">
        <title>Draft genome sequence of Microbispora sp. RL4-1S isolated from rice leaves in Thailand.</title>
        <authorList>
            <person name="Muangham S."/>
            <person name="Duangmal K."/>
        </authorList>
    </citation>
    <scope>NUCLEOTIDE SEQUENCE</scope>
    <source>
        <strain evidence="2">RL4-1S</strain>
    </source>
</reference>